<dbReference type="RefSeq" id="YP_010360089.1">
    <property type="nucleotide sequence ID" value="NC_062780.1"/>
</dbReference>
<gene>
    <name evidence="1" type="primary">gp_26654</name>
</gene>
<name>A0AAE7S1L4_9CAUD</name>
<keyword evidence="2" id="KW-1185">Reference proteome</keyword>
<proteinExistence type="predicted"/>
<organism evidence="1 2">
    <name type="scientific">uncultured phage cr13_1</name>
    <dbReference type="NCBI Taxonomy" id="2986396"/>
    <lineage>
        <taxon>Viruses</taxon>
        <taxon>Duplodnaviria</taxon>
        <taxon>Heunggongvirae</taxon>
        <taxon>Uroviricota</taxon>
        <taxon>Caudoviricetes</taxon>
        <taxon>Crassvirales</taxon>
        <taxon>Crevaviridae</taxon>
        <taxon>Doltivirinae</taxon>
        <taxon>Kingevirus</taxon>
        <taxon>Kingevirus communis</taxon>
    </lineage>
</organism>
<dbReference type="Proteomes" id="UP000827409">
    <property type="component" value="Segment"/>
</dbReference>
<evidence type="ECO:0000313" key="2">
    <source>
        <dbReference type="Proteomes" id="UP000827409"/>
    </source>
</evidence>
<dbReference type="EMBL" id="MZ130490">
    <property type="protein sequence ID" value="QWM90517.1"/>
    <property type="molecule type" value="Genomic_DNA"/>
</dbReference>
<sequence length="71" mass="8094">MSKKYLITKVIAGEKQGFLKNVTKDGGEWINDHNEALTFLNLKDAENEKELLFSNLGAEHKDIAHIRIIEL</sequence>
<dbReference type="GeneID" id="75690928"/>
<protein>
    <submittedName>
        <fullName evidence="1">Uncharacterized protein</fullName>
    </submittedName>
</protein>
<dbReference type="KEGG" id="vg:75690928"/>
<evidence type="ECO:0000313" key="1">
    <source>
        <dbReference type="EMBL" id="QWM90517.1"/>
    </source>
</evidence>
<reference evidence="1 2" key="1">
    <citation type="submission" date="2021-04" db="EMBL/GenBank/DDBJ databases">
        <authorList>
            <person name="Shkoporov A.N."/>
            <person name="Stockdale S.R."/>
            <person name="Guerin E."/>
            <person name="Ross R.P."/>
            <person name="Hill C."/>
        </authorList>
    </citation>
    <scope>NUCLEOTIDE SEQUENCE [LARGE SCALE GENOMIC DNA]</scope>
    <source>
        <strain evidence="2">cr13_1</strain>
    </source>
</reference>
<accession>A0AAE7S1L4</accession>